<dbReference type="PANTHER" id="PTHR23294:SF19">
    <property type="entry name" value="DUF895 DOMAIN MEMBRANE PROTEIN-RELATED"/>
    <property type="match status" value="1"/>
</dbReference>
<evidence type="ECO:0000256" key="2">
    <source>
        <dbReference type="ARBA" id="ARBA00022692"/>
    </source>
</evidence>
<feature type="transmembrane region" description="Helical" evidence="6">
    <location>
        <begin position="833"/>
        <end position="854"/>
    </location>
</feature>
<dbReference type="InterPro" id="IPR010291">
    <property type="entry name" value="Ion_channel_UNC-93"/>
</dbReference>
<organism evidence="7 8">
    <name type="scientific">Aureobasidium pullulans</name>
    <name type="common">Black yeast</name>
    <name type="synonym">Pullularia pullulans</name>
    <dbReference type="NCBI Taxonomy" id="5580"/>
    <lineage>
        <taxon>Eukaryota</taxon>
        <taxon>Fungi</taxon>
        <taxon>Dikarya</taxon>
        <taxon>Ascomycota</taxon>
        <taxon>Pezizomycotina</taxon>
        <taxon>Dothideomycetes</taxon>
        <taxon>Dothideomycetidae</taxon>
        <taxon>Dothideales</taxon>
        <taxon>Saccotheciaceae</taxon>
        <taxon>Aureobasidium</taxon>
    </lineage>
</organism>
<feature type="transmembrane region" description="Helical" evidence="6">
    <location>
        <begin position="308"/>
        <end position="332"/>
    </location>
</feature>
<feature type="transmembrane region" description="Helical" evidence="6">
    <location>
        <begin position="669"/>
        <end position="689"/>
    </location>
</feature>
<name>A0A4T0CI12_AURPU</name>
<reference evidence="7 8" key="1">
    <citation type="submission" date="2018-10" db="EMBL/GenBank/DDBJ databases">
        <title>Fifty Aureobasidium pullulans genomes reveal a recombining polyextremotolerant generalist.</title>
        <authorList>
            <person name="Gostincar C."/>
            <person name="Turk M."/>
            <person name="Zajc J."/>
            <person name="Gunde-Cimerman N."/>
        </authorList>
    </citation>
    <scope>NUCLEOTIDE SEQUENCE [LARGE SCALE GENOMIC DNA]</scope>
    <source>
        <strain evidence="7 8">EXF-3380</strain>
    </source>
</reference>
<keyword evidence="2 6" id="KW-0812">Transmembrane</keyword>
<evidence type="ECO:0000256" key="3">
    <source>
        <dbReference type="ARBA" id="ARBA00022989"/>
    </source>
</evidence>
<dbReference type="InterPro" id="IPR051617">
    <property type="entry name" value="UNC-93-like_regulator"/>
</dbReference>
<keyword evidence="3 6" id="KW-1133">Transmembrane helix</keyword>
<proteinExistence type="predicted"/>
<feature type="compositionally biased region" description="Basic residues" evidence="5">
    <location>
        <begin position="952"/>
        <end position="965"/>
    </location>
</feature>
<sequence length="988" mass="108888">MGFGIAVLDTAQQKFFWHWFGISGLAFAFGFENAINKTVSLVAGMTAIPIRNSTGWYGWSFWIPAVFCDDLAQKRKVVSFGTILRLPWAFWMLPMTQLLQSGAAGGFSVSAADIIRMKGYTEAVAGYLSTAQDILPIVLSPVLGIAIDRYGHRFHWVALAPVFWIMACSLIGFTSVHPLAALVFSSLAGVINSMPLQICIPLLVMDQNKLGTAFGLWRAFNNSGSTIMDIAFGVLQDGTEGQGYNRVLLLAIGIKGWAFCLGVSYILVDYFKLGKGMTMTRKQRQKREAIIEDAANDPLTRRTVVPKVTYAGLALLTSIVITAWVVFIKYLFPSAQVIVSHLFYYKYDSISPKALSAGRSGRNAASAFSVWGDMGAFFGDCLIGRVFRRKFTSLASRLVRWQVDRQSFKKRPLVHGRAEHDPELIGHRIGAAWSMAKREFGGQRMSDRGKSHVHCTLAFCSEKAVTPDFGKLRMANDKSSGILSAQPLESPSDDGSLKAIRKPKWYRSTFWNAFILGICNFLAPGIWGAMNSLGGGGQQSPSLVNSANALTFCLMVLTCFFSSVVVRWVGVKWALIIGTLGYCPYAAGLYVNNRYGDGWFVLLGAALCGLSAGIFWSVEAAIALAYPEPHNQGRFLGFWLSFRLGGQIVGGAINLGVNVNNNKAGSVSYHVFEAFIALQALAPFAGLLLSPPEKVQRTDGLPVRLSIGNSITYELKAMAKLFFSKHFLLIVPLIAQAVYAESVFFTFQALWFSVRARALGSFLSGVVAVTLGNILGKYLDHTKFSLKSRSRGAFFTILGLQGAWWVWATVLVTEFNKTNPTYDWVDQGFGKGFALFLFWVAGFQLNYMFLYFVVGNLAETQEEVIRICSLLRGTESAVQAVSYGLGSVSVMARTGSIYLNFGLWAISLYPAWLVISKIGVTLGDKKLAREEAVQERLISKIKNVDPVKSPAVKKIHDRNAKHSRKAKTEFEWEPQAQEPNKQIQLEDM</sequence>
<feature type="transmembrane region" description="Helical" evidence="6">
    <location>
        <begin position="154"/>
        <end position="173"/>
    </location>
</feature>
<dbReference type="AlphaFoldDB" id="A0A4T0CI12"/>
<feature type="transmembrane region" description="Helical" evidence="6">
    <location>
        <begin position="897"/>
        <end position="915"/>
    </location>
</feature>
<feature type="transmembrane region" description="Helical" evidence="6">
    <location>
        <begin position="727"/>
        <end position="752"/>
    </location>
</feature>
<dbReference type="Proteomes" id="UP000304947">
    <property type="component" value="Unassembled WGS sequence"/>
</dbReference>
<feature type="transmembrane region" description="Helical" evidence="6">
    <location>
        <begin position="598"/>
        <end position="624"/>
    </location>
</feature>
<gene>
    <name evidence="7" type="ORF">D6C83_05609</name>
</gene>
<feature type="compositionally biased region" description="Polar residues" evidence="5">
    <location>
        <begin position="977"/>
        <end position="988"/>
    </location>
</feature>
<comment type="subcellular location">
    <subcellularLocation>
        <location evidence="1">Membrane</location>
        <topology evidence="1">Multi-pass membrane protein</topology>
    </subcellularLocation>
</comment>
<feature type="transmembrane region" description="Helical" evidence="6">
    <location>
        <begin position="247"/>
        <end position="271"/>
    </location>
</feature>
<protein>
    <submittedName>
        <fullName evidence="7">MFS general substrate transporter</fullName>
    </submittedName>
</protein>
<dbReference type="SUPFAM" id="SSF103473">
    <property type="entry name" value="MFS general substrate transporter"/>
    <property type="match status" value="2"/>
</dbReference>
<feature type="transmembrane region" description="Helical" evidence="6">
    <location>
        <begin position="510"/>
        <end position="529"/>
    </location>
</feature>
<feature type="transmembrane region" description="Helical" evidence="6">
    <location>
        <begin position="549"/>
        <end position="566"/>
    </location>
</feature>
<comment type="caution">
    <text evidence="7">The sequence shown here is derived from an EMBL/GenBank/DDBJ whole genome shotgun (WGS) entry which is preliminary data.</text>
</comment>
<evidence type="ECO:0000256" key="4">
    <source>
        <dbReference type="ARBA" id="ARBA00023136"/>
    </source>
</evidence>
<evidence type="ECO:0000256" key="1">
    <source>
        <dbReference type="ARBA" id="ARBA00004141"/>
    </source>
</evidence>
<dbReference type="InterPro" id="IPR036259">
    <property type="entry name" value="MFS_trans_sf"/>
</dbReference>
<accession>A0A4T0CI12</accession>
<feature type="transmembrane region" description="Helical" evidence="6">
    <location>
        <begin position="16"/>
        <end position="35"/>
    </location>
</feature>
<evidence type="ECO:0000256" key="6">
    <source>
        <dbReference type="SAM" id="Phobius"/>
    </source>
</evidence>
<evidence type="ECO:0000313" key="8">
    <source>
        <dbReference type="Proteomes" id="UP000304947"/>
    </source>
</evidence>
<feature type="transmembrane region" description="Helical" evidence="6">
    <location>
        <begin position="792"/>
        <end position="813"/>
    </location>
</feature>
<feature type="non-terminal residue" evidence="7">
    <location>
        <position position="988"/>
    </location>
</feature>
<evidence type="ECO:0000313" key="7">
    <source>
        <dbReference type="EMBL" id="TIA45955.1"/>
    </source>
</evidence>
<keyword evidence="4 6" id="KW-0472">Membrane</keyword>
<dbReference type="EMBL" id="QZBU01001855">
    <property type="protein sequence ID" value="TIA45955.1"/>
    <property type="molecule type" value="Genomic_DNA"/>
</dbReference>
<feature type="region of interest" description="Disordered" evidence="5">
    <location>
        <begin position="952"/>
        <end position="988"/>
    </location>
</feature>
<dbReference type="Pfam" id="PF05978">
    <property type="entry name" value="UNC-93"/>
    <property type="match status" value="1"/>
</dbReference>
<dbReference type="Gene3D" id="1.20.1250.20">
    <property type="entry name" value="MFS general substrate transporter like domains"/>
    <property type="match status" value="2"/>
</dbReference>
<feature type="transmembrane region" description="Helical" evidence="6">
    <location>
        <begin position="636"/>
        <end position="657"/>
    </location>
</feature>
<evidence type="ECO:0000256" key="5">
    <source>
        <dbReference type="SAM" id="MobiDB-lite"/>
    </source>
</evidence>
<feature type="transmembrane region" description="Helical" evidence="6">
    <location>
        <begin position="573"/>
        <end position="592"/>
    </location>
</feature>
<feature type="transmembrane region" description="Helical" evidence="6">
    <location>
        <begin position="758"/>
        <end position="780"/>
    </location>
</feature>
<dbReference type="PANTHER" id="PTHR23294">
    <property type="entry name" value="ET TRANSLATION PRODUCT-RELATED"/>
    <property type="match status" value="1"/>
</dbReference>
<dbReference type="GO" id="GO:0016020">
    <property type="term" value="C:membrane"/>
    <property type="evidence" value="ECO:0007669"/>
    <property type="project" value="UniProtKB-SubCell"/>
</dbReference>